<accession>A0A0U1LN96</accession>
<dbReference type="InterPro" id="IPR016181">
    <property type="entry name" value="Acyl_CoA_acyltransferase"/>
</dbReference>
<protein>
    <recommendedName>
        <fullName evidence="2">N-acetyltransferase domain-containing protein</fullName>
    </recommendedName>
</protein>
<evidence type="ECO:0000313" key="3">
    <source>
        <dbReference type="EMBL" id="CRG83750.1"/>
    </source>
</evidence>
<feature type="domain" description="N-acetyltransferase" evidence="2">
    <location>
        <begin position="19"/>
        <end position="198"/>
    </location>
</feature>
<dbReference type="Gene3D" id="3.40.630.30">
    <property type="match status" value="1"/>
</dbReference>
<dbReference type="OMA" id="TCWILVD"/>
<dbReference type="STRING" id="28573.A0A0U1LN96"/>
<dbReference type="Proteomes" id="UP000054383">
    <property type="component" value="Unassembled WGS sequence"/>
</dbReference>
<evidence type="ECO:0000313" key="4">
    <source>
        <dbReference type="Proteomes" id="UP000054383"/>
    </source>
</evidence>
<dbReference type="Pfam" id="PF22998">
    <property type="entry name" value="GNAT_LYC1-like"/>
    <property type="match status" value="1"/>
</dbReference>
<proteinExistence type="predicted"/>
<reference evidence="3 4" key="1">
    <citation type="submission" date="2015-04" db="EMBL/GenBank/DDBJ databases">
        <authorList>
            <person name="Syromyatnikov M.Y."/>
            <person name="Popov V.N."/>
        </authorList>
    </citation>
    <scope>NUCLEOTIDE SEQUENCE [LARGE SCALE GENOMIC DNA]</scope>
    <source>
        <strain evidence="3">WF-38-12</strain>
    </source>
</reference>
<dbReference type="InterPro" id="IPR000182">
    <property type="entry name" value="GNAT_dom"/>
</dbReference>
<name>A0A0U1LN96_TALIS</name>
<dbReference type="PANTHER" id="PTHR34815:SF4">
    <property type="entry name" value="N-ACETYLTRANSFERASE DOMAIN-CONTAINING PROTEIN"/>
    <property type="match status" value="1"/>
</dbReference>
<dbReference type="InterPro" id="IPR055100">
    <property type="entry name" value="GNAT_LYC1-like"/>
</dbReference>
<dbReference type="EMBL" id="CVMT01000001">
    <property type="protein sequence ID" value="CRG83750.1"/>
    <property type="molecule type" value="Genomic_DNA"/>
</dbReference>
<dbReference type="PROSITE" id="PS51186">
    <property type="entry name" value="GNAT"/>
    <property type="match status" value="1"/>
</dbReference>
<feature type="region of interest" description="Disordered" evidence="1">
    <location>
        <begin position="1"/>
        <end position="20"/>
    </location>
</feature>
<sequence>MGSADVAMDSDLAGDSPHLQLVPATPEEHLHALNLNSKAWKGPLEQGQYIEREHHLSQQKLTKDGALTCWILVDGRKPPNSRTILSSCETYRKPAYLAYKGKVEDIVCHGVGSVFARPEFRGRGYAGRMMAELSEILDTWQAENQPRKQGVFSVLFSDIGKKFYTRYGWKPFMSSHMTLPSINEDHFKTSVAMAKLPVARPMSADDIRQSMCNEIVEQKERNLLRAASQRSPTAKVAIAPDYDHMVWHWAREDFYVEKGIFPSKKPLVRGAGVDHQNVYCAWVRTIGDSPDNHTLYILRFSYDEPVTVPEEMGTIEALAAVIRRAQYEAHALNVKKVEFWNPTSMVEKAAKLLDPDVQIEHREETSICSLKWNGAKQGLGDEVEWFWNEKYSWC</sequence>
<dbReference type="AlphaFoldDB" id="A0A0U1LN96"/>
<dbReference type="GO" id="GO:0016747">
    <property type="term" value="F:acyltransferase activity, transferring groups other than amino-acyl groups"/>
    <property type="evidence" value="ECO:0007669"/>
    <property type="project" value="InterPro"/>
</dbReference>
<evidence type="ECO:0000256" key="1">
    <source>
        <dbReference type="SAM" id="MobiDB-lite"/>
    </source>
</evidence>
<dbReference type="OrthoDB" id="2020070at2759"/>
<dbReference type="SUPFAM" id="SSF55729">
    <property type="entry name" value="Acyl-CoA N-acyltransferases (Nat)"/>
    <property type="match status" value="1"/>
</dbReference>
<dbReference type="InterPro" id="IPR053013">
    <property type="entry name" value="LAT"/>
</dbReference>
<evidence type="ECO:0000259" key="2">
    <source>
        <dbReference type="PROSITE" id="PS51186"/>
    </source>
</evidence>
<dbReference type="PANTHER" id="PTHR34815">
    <property type="entry name" value="LYSINE ACETYLTRANSFERASE"/>
    <property type="match status" value="1"/>
</dbReference>
<organism evidence="3 4">
    <name type="scientific">Talaromyces islandicus</name>
    <name type="common">Penicillium islandicum</name>
    <dbReference type="NCBI Taxonomy" id="28573"/>
    <lineage>
        <taxon>Eukaryota</taxon>
        <taxon>Fungi</taxon>
        <taxon>Dikarya</taxon>
        <taxon>Ascomycota</taxon>
        <taxon>Pezizomycotina</taxon>
        <taxon>Eurotiomycetes</taxon>
        <taxon>Eurotiomycetidae</taxon>
        <taxon>Eurotiales</taxon>
        <taxon>Trichocomaceae</taxon>
        <taxon>Talaromyces</taxon>
        <taxon>Talaromyces sect. Islandici</taxon>
    </lineage>
</organism>
<gene>
    <name evidence="3" type="ORF">PISL3812_01106</name>
</gene>
<keyword evidence="4" id="KW-1185">Reference proteome</keyword>